<dbReference type="InterPro" id="IPR014105">
    <property type="entry name" value="Carotenoid/retinoid_OxRdtase"/>
</dbReference>
<comment type="similarity">
    <text evidence="3 9">Belongs to the carotenoid/retinoid oxidoreductase family.</text>
</comment>
<dbReference type="EMBL" id="JRYB01000001">
    <property type="protein sequence ID" value="OIJ40405.1"/>
    <property type="molecule type" value="Genomic_DNA"/>
</dbReference>
<comment type="pathway">
    <text evidence="2 9">Carotenoid biosynthesis.</text>
</comment>
<evidence type="ECO:0000256" key="8">
    <source>
        <dbReference type="ARBA" id="ARBA00031986"/>
    </source>
</evidence>
<dbReference type="FunFam" id="3.50.50.60:FF:000413">
    <property type="entry name" value="Phytoene desaturase (lycopene-forming)"/>
    <property type="match status" value="1"/>
</dbReference>
<gene>
    <name evidence="11" type="primary">crtI</name>
    <name evidence="11" type="ORF">LO55_411</name>
</gene>
<dbReference type="InterPro" id="IPR002937">
    <property type="entry name" value="Amino_oxidase"/>
</dbReference>
<evidence type="ECO:0000256" key="1">
    <source>
        <dbReference type="ARBA" id="ARBA00001974"/>
    </source>
</evidence>
<proteinExistence type="inferred from homology"/>
<dbReference type="Proteomes" id="UP000180246">
    <property type="component" value="Unassembled WGS sequence"/>
</dbReference>
<dbReference type="GO" id="GO:0071949">
    <property type="term" value="F:FAD binding"/>
    <property type="evidence" value="ECO:0007669"/>
    <property type="project" value="UniProtKB-ARBA"/>
</dbReference>
<keyword evidence="7 9" id="KW-0560">Oxidoreductase</keyword>
<evidence type="ECO:0000313" key="11">
    <source>
        <dbReference type="EMBL" id="OIJ40405.1"/>
    </source>
</evidence>
<evidence type="ECO:0000256" key="5">
    <source>
        <dbReference type="ARBA" id="ARBA00022746"/>
    </source>
</evidence>
<protein>
    <recommendedName>
        <fullName evidence="8">Phytoene dehydrogenase</fullName>
    </recommendedName>
</protein>
<evidence type="ECO:0000256" key="4">
    <source>
        <dbReference type="ARBA" id="ARBA00022630"/>
    </source>
</evidence>
<accession>A0A1S2N5P3</accession>
<keyword evidence="5 9" id="KW-0125">Carotenoid biosynthesis</keyword>
<evidence type="ECO:0000313" key="12">
    <source>
        <dbReference type="Proteomes" id="UP000180246"/>
    </source>
</evidence>
<evidence type="ECO:0000256" key="3">
    <source>
        <dbReference type="ARBA" id="ARBA00006046"/>
    </source>
</evidence>
<comment type="caution">
    <text evidence="11">The sequence shown here is derived from an EMBL/GenBank/DDBJ whole genome shotgun (WGS) entry which is preliminary data.</text>
</comment>
<dbReference type="PROSITE" id="PS00982">
    <property type="entry name" value="PHYTOENE_DH"/>
    <property type="match status" value="1"/>
</dbReference>
<keyword evidence="6" id="KW-0274">FAD</keyword>
<dbReference type="NCBIfam" id="TIGR02734">
    <property type="entry name" value="crtI_fam"/>
    <property type="match status" value="1"/>
</dbReference>
<evidence type="ECO:0000256" key="6">
    <source>
        <dbReference type="ARBA" id="ARBA00022827"/>
    </source>
</evidence>
<dbReference type="SUPFAM" id="SSF51905">
    <property type="entry name" value="FAD/NAD(P)-binding domain"/>
    <property type="match status" value="1"/>
</dbReference>
<comment type="cofactor">
    <cofactor evidence="1">
        <name>FAD</name>
        <dbReference type="ChEBI" id="CHEBI:57692"/>
    </cofactor>
</comment>
<dbReference type="PANTHER" id="PTHR43734:SF3">
    <property type="entry name" value="B-CAROTENE KETOLASE"/>
    <property type="match status" value="1"/>
</dbReference>
<name>A0A1S2N5P3_9BURK</name>
<dbReference type="RefSeq" id="WP_071360250.1">
    <property type="nucleotide sequence ID" value="NZ_JRYB01000001.1"/>
</dbReference>
<dbReference type="Gene3D" id="3.50.50.60">
    <property type="entry name" value="FAD/NAD(P)-binding domain"/>
    <property type="match status" value="3"/>
</dbReference>
<evidence type="ECO:0000259" key="10">
    <source>
        <dbReference type="Pfam" id="PF01593"/>
    </source>
</evidence>
<dbReference type="GO" id="GO:0016117">
    <property type="term" value="P:carotenoid biosynthetic process"/>
    <property type="evidence" value="ECO:0007669"/>
    <property type="project" value="UniProtKB-KW"/>
</dbReference>
<feature type="domain" description="Amine oxidase" evidence="10">
    <location>
        <begin position="23"/>
        <end position="498"/>
    </location>
</feature>
<dbReference type="InterPro" id="IPR008150">
    <property type="entry name" value="Phytoene_DH_bac_CS"/>
</dbReference>
<dbReference type="InterPro" id="IPR036188">
    <property type="entry name" value="FAD/NAD-bd_sf"/>
</dbReference>
<reference evidence="11 12" key="1">
    <citation type="submission" date="2014-10" db="EMBL/GenBank/DDBJ databases">
        <authorList>
            <person name="Seo M.-J."/>
            <person name="Seok Y.J."/>
            <person name="Cha I.-T."/>
        </authorList>
    </citation>
    <scope>NUCLEOTIDE SEQUENCE [LARGE SCALE GENOMIC DNA]</scope>
    <source>
        <strain evidence="11 12">NEU</strain>
    </source>
</reference>
<dbReference type="Pfam" id="PF01593">
    <property type="entry name" value="Amino_oxidase"/>
    <property type="match status" value="1"/>
</dbReference>
<keyword evidence="4" id="KW-0285">Flavoprotein</keyword>
<evidence type="ECO:0000256" key="2">
    <source>
        <dbReference type="ARBA" id="ARBA00004829"/>
    </source>
</evidence>
<dbReference type="AlphaFoldDB" id="A0A1S2N5P3"/>
<sequence>MNQMNFKPRLEPKRAVVIGAGFGGLALAIRLQAAGMQTTLLEKRDKPGGRAYVYEDQGFVFDAGPTVITDPSAIEELFTLCGKRMADYVEMLPVTPFYRLCWEDGSHFDYANDQEALDRQIHARNPQDVAGYRRFLAYSKAVFDEGYLKLGAVPFLSFRDMIQAGPQLARLEAWKSVYGMVSRFVKDEQLRQAFSFHSLLVGGNPFATSSIYTLIHALERRWGVWFPRGGTGALVKGLVRLFEDMGGKLELNASVARIETAGNLASGVRLEDGRWFMADAVASNADVVHTYADLLKNHGRGSSHGEALKKKRFSNSLFVLYFGLDKHHEQLQHHTVCFGPRYRELIKDIFHGQQLADDFSLYLHAPCVTDPSLAPPGCGSHYVLAPVPHLGNAPIDWETEGPRYRDRIFDYLERRYMPGLRSQLVTSRIFTPHDFRDQLNAHLGSAFSLEPILTQSAWFRPHNRDAELPNLYLVGAGTHPGAGVPGVIGSAKATAGLMLEGVHAGVHS</sequence>
<dbReference type="PANTHER" id="PTHR43734">
    <property type="entry name" value="PHYTOENE DESATURASE"/>
    <property type="match status" value="1"/>
</dbReference>
<evidence type="ECO:0000256" key="9">
    <source>
        <dbReference type="RuleBase" id="RU362075"/>
    </source>
</evidence>
<evidence type="ECO:0000256" key="7">
    <source>
        <dbReference type="ARBA" id="ARBA00023002"/>
    </source>
</evidence>
<organism evidence="11 12">
    <name type="scientific">Massilia timonae</name>
    <dbReference type="NCBI Taxonomy" id="47229"/>
    <lineage>
        <taxon>Bacteria</taxon>
        <taxon>Pseudomonadati</taxon>
        <taxon>Pseudomonadota</taxon>
        <taxon>Betaproteobacteria</taxon>
        <taxon>Burkholderiales</taxon>
        <taxon>Oxalobacteraceae</taxon>
        <taxon>Telluria group</taxon>
        <taxon>Massilia</taxon>
    </lineage>
</organism>
<dbReference type="GO" id="GO:0016627">
    <property type="term" value="F:oxidoreductase activity, acting on the CH-CH group of donors"/>
    <property type="evidence" value="ECO:0007669"/>
    <property type="project" value="UniProtKB-ARBA"/>
</dbReference>
<dbReference type="FunFam" id="3.50.50.60:FF:000378">
    <property type="entry name" value="Phytoene desaturase"/>
    <property type="match status" value="1"/>
</dbReference>